<dbReference type="Proteomes" id="UP001229862">
    <property type="component" value="Chromosome"/>
</dbReference>
<proteinExistence type="predicted"/>
<organism evidence="3">
    <name type="scientific">Thiothrix subterranea</name>
    <dbReference type="NCBI Taxonomy" id="2735563"/>
    <lineage>
        <taxon>Bacteria</taxon>
        <taxon>Pseudomonadati</taxon>
        <taxon>Pseudomonadota</taxon>
        <taxon>Gammaproteobacteria</taxon>
        <taxon>Thiotrichales</taxon>
        <taxon>Thiotrichaceae</taxon>
        <taxon>Thiothrix</taxon>
    </lineage>
</organism>
<feature type="compositionally biased region" description="Polar residues" evidence="1">
    <location>
        <begin position="20"/>
        <end position="48"/>
    </location>
</feature>
<evidence type="ECO:0000256" key="1">
    <source>
        <dbReference type="SAM" id="MobiDB-lite"/>
    </source>
</evidence>
<evidence type="ECO:0000313" key="4">
    <source>
        <dbReference type="Proteomes" id="UP001223336"/>
    </source>
</evidence>
<feature type="compositionally biased region" description="Gly residues" evidence="1">
    <location>
        <begin position="115"/>
        <end position="132"/>
    </location>
</feature>
<dbReference type="RefSeq" id="WP_308135750.1">
    <property type="nucleotide sequence ID" value="NZ_CP133197.1"/>
</dbReference>
<feature type="region of interest" description="Disordered" evidence="1">
    <location>
        <begin position="70"/>
        <end position="145"/>
    </location>
</feature>
<evidence type="ECO:0000313" key="3">
    <source>
        <dbReference type="EMBL" id="WML86018.1"/>
    </source>
</evidence>
<feature type="compositionally biased region" description="Low complexity" evidence="1">
    <location>
        <begin position="1"/>
        <end position="19"/>
    </location>
</feature>
<dbReference type="AlphaFoldDB" id="A0AA51QWC8"/>
<sequence>MTFINSGYGANNYSNSVSNTGAQDISSSKPNARATESFNKSMQGSGQDASGGMDLAKLLPLIEQLLQMLKSGGMEGGSQTEGGQGGGSSGGNSAGCGCDGNEGKKTGSSSRNEGSAGGAGSLGGKEGNGGGTISNTDKSSHKGKD</sequence>
<protein>
    <submittedName>
        <fullName evidence="3">Uncharacterized protein</fullName>
    </submittedName>
</protein>
<feature type="region of interest" description="Disordered" evidence="1">
    <location>
        <begin position="1"/>
        <end position="52"/>
    </location>
</feature>
<reference evidence="3 4" key="1">
    <citation type="submission" date="2023-08" db="EMBL/GenBank/DDBJ databases">
        <title>New molecular markers tilS and rpoB for phylogenetic and monitoring studies of the genus Thiothrix biodiversity.</title>
        <authorList>
            <person name="Ravin N.V."/>
            <person name="Smolyakov D."/>
            <person name="Markov N.D."/>
            <person name="Beletsky A.V."/>
            <person name="Mardanov A.V."/>
            <person name="Rudenko T.S."/>
            <person name="Grabovich M.Y."/>
        </authorList>
    </citation>
    <scope>NUCLEOTIDE SEQUENCE</scope>
    <source>
        <strain evidence="3">DNT52</strain>
        <strain evidence="2 4">H33</strain>
    </source>
</reference>
<accession>A0AA51QWC8</accession>
<dbReference type="EMBL" id="JAVFKN010000023">
    <property type="protein sequence ID" value="MDQ5769953.1"/>
    <property type="molecule type" value="Genomic_DNA"/>
</dbReference>
<keyword evidence="4" id="KW-1185">Reference proteome</keyword>
<evidence type="ECO:0000313" key="2">
    <source>
        <dbReference type="EMBL" id="MDQ5769953.1"/>
    </source>
</evidence>
<dbReference type="Proteomes" id="UP001223336">
    <property type="component" value="Unassembled WGS sequence"/>
</dbReference>
<name>A0AA51QWC8_9GAMM</name>
<dbReference type="EMBL" id="CP133217">
    <property type="protein sequence ID" value="WML86018.1"/>
    <property type="molecule type" value="Genomic_DNA"/>
</dbReference>
<gene>
    <name evidence="2" type="ORF">RCC75_15540</name>
    <name evidence="3" type="ORF">RCG00_17170</name>
</gene>
<feature type="compositionally biased region" description="Gly residues" evidence="1">
    <location>
        <begin position="73"/>
        <end position="100"/>
    </location>
</feature>